<evidence type="ECO:0000313" key="1">
    <source>
        <dbReference type="EMBL" id="TVV74052.1"/>
    </source>
</evidence>
<name>A0A558R3Y0_9SPHN</name>
<dbReference type="InterPro" id="IPR007709">
    <property type="entry name" value="N-FG_amidohydro"/>
</dbReference>
<dbReference type="OrthoDB" id="9815326at2"/>
<sequence>MASPEYPGRQADPANGPGLLATDDPAPVAILNPAASSPFLLIGDHAGLKIPKSLDSLGVSDADLARHIACDIGVQETGTLLAGDLDACFIHQIYSRLVIDCNRDPTADDAIPARSDGADIPGNHALDAAARATRVAAIHAPYHAAIAAEISRRTAAGRPTVLVALHSFTPVMAGAARPWDIGILYDRGDARFAVAVLAHLAAQTDFVTGDNEPYRMDETDHSVPRHAWTAGLPYVEVEFRQDHLAAPGGPRLWATRFGAALRAALPAAQPAQG</sequence>
<dbReference type="SUPFAM" id="SSF53187">
    <property type="entry name" value="Zn-dependent exopeptidases"/>
    <property type="match status" value="1"/>
</dbReference>
<comment type="caution">
    <text evidence="1">The sequence shown here is derived from an EMBL/GenBank/DDBJ whole genome shotgun (WGS) entry which is preliminary data.</text>
</comment>
<protein>
    <submittedName>
        <fullName evidence="1">N-formylglutamate amidohydrolase</fullName>
    </submittedName>
</protein>
<keyword evidence="2" id="KW-1185">Reference proteome</keyword>
<keyword evidence="1" id="KW-0378">Hydrolase</keyword>
<reference evidence="1 2" key="1">
    <citation type="submission" date="2019-07" db="EMBL/GenBank/DDBJ databases">
        <title>Sphingomonas solaris sp. nov., isolated from a solar panel from Boston, Massachusetts.</title>
        <authorList>
            <person name="Tanner K."/>
            <person name="Pascual J."/>
            <person name="Mancuso C."/>
            <person name="Pereto J."/>
            <person name="Khalil A."/>
            <person name="Vilanova C."/>
        </authorList>
    </citation>
    <scope>NUCLEOTIDE SEQUENCE [LARGE SCALE GENOMIC DNA]</scope>
    <source>
        <strain evidence="1 2">R4DWN</strain>
    </source>
</reference>
<dbReference type="InterPro" id="IPR011227">
    <property type="entry name" value="UCP029730"/>
</dbReference>
<dbReference type="GO" id="GO:0016787">
    <property type="term" value="F:hydrolase activity"/>
    <property type="evidence" value="ECO:0007669"/>
    <property type="project" value="UniProtKB-KW"/>
</dbReference>
<evidence type="ECO:0000313" key="2">
    <source>
        <dbReference type="Proteomes" id="UP000318681"/>
    </source>
</evidence>
<organism evidence="1 2">
    <name type="scientific">Alterirhizorhabdus solaris</name>
    <dbReference type="NCBI Taxonomy" id="2529389"/>
    <lineage>
        <taxon>Bacteria</taxon>
        <taxon>Pseudomonadati</taxon>
        <taxon>Pseudomonadota</taxon>
        <taxon>Alphaproteobacteria</taxon>
        <taxon>Sphingomonadales</taxon>
        <taxon>Rhizorhabdaceae</taxon>
        <taxon>Alterirhizorhabdus</taxon>
    </lineage>
</organism>
<dbReference type="AlphaFoldDB" id="A0A558R3Y0"/>
<gene>
    <name evidence="1" type="ORF">FOY91_10875</name>
</gene>
<dbReference type="EMBL" id="VNIM01000039">
    <property type="protein sequence ID" value="TVV74052.1"/>
    <property type="molecule type" value="Genomic_DNA"/>
</dbReference>
<dbReference type="Gene3D" id="3.40.630.40">
    <property type="entry name" value="Zn-dependent exopeptidases"/>
    <property type="match status" value="1"/>
</dbReference>
<dbReference type="RefSeq" id="WP_145151384.1">
    <property type="nucleotide sequence ID" value="NZ_VNIM01000039.1"/>
</dbReference>
<accession>A0A558R3Y0</accession>
<dbReference type="PIRSF" id="PIRSF029730">
    <property type="entry name" value="UCP029730"/>
    <property type="match status" value="1"/>
</dbReference>
<dbReference type="Proteomes" id="UP000318681">
    <property type="component" value="Unassembled WGS sequence"/>
</dbReference>
<proteinExistence type="predicted"/>
<dbReference type="Pfam" id="PF05013">
    <property type="entry name" value="FGase"/>
    <property type="match status" value="1"/>
</dbReference>